<protein>
    <recommendedName>
        <fullName evidence="1">Reverse transcriptase domain-containing protein</fullName>
    </recommendedName>
</protein>
<dbReference type="Proteomes" id="UP001152523">
    <property type="component" value="Unassembled WGS sequence"/>
</dbReference>
<dbReference type="EMBL" id="CAMAPF010000177">
    <property type="protein sequence ID" value="CAH9110752.1"/>
    <property type="molecule type" value="Genomic_DNA"/>
</dbReference>
<gene>
    <name evidence="2" type="ORF">CEPIT_LOCUS19273</name>
</gene>
<name>A0AAV0DWG3_9ASTE</name>
<dbReference type="PANTHER" id="PTHR46890:SF48">
    <property type="entry name" value="RNA-DIRECTED DNA POLYMERASE"/>
    <property type="match status" value="1"/>
</dbReference>
<dbReference type="PROSITE" id="PS50878">
    <property type="entry name" value="RT_POL"/>
    <property type="match status" value="1"/>
</dbReference>
<dbReference type="AlphaFoldDB" id="A0AAV0DWG3"/>
<comment type="caution">
    <text evidence="2">The sequence shown here is derived from an EMBL/GenBank/DDBJ whole genome shotgun (WGS) entry which is preliminary data.</text>
</comment>
<dbReference type="PANTHER" id="PTHR46890">
    <property type="entry name" value="NON-LTR RETROLELEMENT REVERSE TRANSCRIPTASE-LIKE PROTEIN-RELATED"/>
    <property type="match status" value="1"/>
</dbReference>
<dbReference type="InterPro" id="IPR000477">
    <property type="entry name" value="RT_dom"/>
</dbReference>
<organism evidence="2 3">
    <name type="scientific">Cuscuta epithymum</name>
    <dbReference type="NCBI Taxonomy" id="186058"/>
    <lineage>
        <taxon>Eukaryota</taxon>
        <taxon>Viridiplantae</taxon>
        <taxon>Streptophyta</taxon>
        <taxon>Embryophyta</taxon>
        <taxon>Tracheophyta</taxon>
        <taxon>Spermatophyta</taxon>
        <taxon>Magnoliopsida</taxon>
        <taxon>eudicotyledons</taxon>
        <taxon>Gunneridae</taxon>
        <taxon>Pentapetalae</taxon>
        <taxon>asterids</taxon>
        <taxon>lamiids</taxon>
        <taxon>Solanales</taxon>
        <taxon>Convolvulaceae</taxon>
        <taxon>Cuscuteae</taxon>
        <taxon>Cuscuta</taxon>
        <taxon>Cuscuta subgen. Cuscuta</taxon>
    </lineage>
</organism>
<dbReference type="InterPro" id="IPR043502">
    <property type="entry name" value="DNA/RNA_pol_sf"/>
</dbReference>
<evidence type="ECO:0000259" key="1">
    <source>
        <dbReference type="PROSITE" id="PS50878"/>
    </source>
</evidence>
<proteinExistence type="predicted"/>
<sequence>MECVSTASFSVSLNGSLYGFFKGMRGIRQGDPMSPLLFVICLEYFSRLLKVRTSGPNFNFHPQCASLGITHLAYADDLMLFSRGDKFSIEILVTALKDFGDVSGLRVNHDKSNIFLGGVMGFE</sequence>
<dbReference type="Pfam" id="PF00078">
    <property type="entry name" value="RVT_1"/>
    <property type="match status" value="1"/>
</dbReference>
<dbReference type="SUPFAM" id="SSF56672">
    <property type="entry name" value="DNA/RNA polymerases"/>
    <property type="match status" value="1"/>
</dbReference>
<feature type="domain" description="Reverse transcriptase" evidence="1">
    <location>
        <begin position="1"/>
        <end position="123"/>
    </location>
</feature>
<evidence type="ECO:0000313" key="3">
    <source>
        <dbReference type="Proteomes" id="UP001152523"/>
    </source>
</evidence>
<keyword evidence="3" id="KW-1185">Reference proteome</keyword>
<feature type="non-terminal residue" evidence="2">
    <location>
        <position position="123"/>
    </location>
</feature>
<reference evidence="2" key="1">
    <citation type="submission" date="2022-07" db="EMBL/GenBank/DDBJ databases">
        <authorList>
            <person name="Macas J."/>
            <person name="Novak P."/>
            <person name="Neumann P."/>
        </authorList>
    </citation>
    <scope>NUCLEOTIDE SEQUENCE</scope>
</reference>
<accession>A0AAV0DWG3</accession>
<evidence type="ECO:0000313" key="2">
    <source>
        <dbReference type="EMBL" id="CAH9110752.1"/>
    </source>
</evidence>
<dbReference type="InterPro" id="IPR052343">
    <property type="entry name" value="Retrotransposon-Effector_Assoc"/>
</dbReference>